<dbReference type="AlphaFoldDB" id="A0A1X7VGH7"/>
<evidence type="ECO:0000313" key="1">
    <source>
        <dbReference type="EnsemblMetazoa" id="Aqu2.1.39405_001"/>
    </source>
</evidence>
<protein>
    <submittedName>
        <fullName evidence="1">Uncharacterized protein</fullName>
    </submittedName>
</protein>
<organism evidence="1">
    <name type="scientific">Amphimedon queenslandica</name>
    <name type="common">Sponge</name>
    <dbReference type="NCBI Taxonomy" id="400682"/>
    <lineage>
        <taxon>Eukaryota</taxon>
        <taxon>Metazoa</taxon>
        <taxon>Porifera</taxon>
        <taxon>Demospongiae</taxon>
        <taxon>Heteroscleromorpha</taxon>
        <taxon>Haplosclerida</taxon>
        <taxon>Niphatidae</taxon>
        <taxon>Amphimedon</taxon>
    </lineage>
</organism>
<dbReference type="InParanoid" id="A0A1X7VGH7"/>
<dbReference type="EnsemblMetazoa" id="Aqu2.1.39405_001">
    <property type="protein sequence ID" value="Aqu2.1.39405_001"/>
    <property type="gene ID" value="Aqu2.1.39405"/>
</dbReference>
<sequence>MRESLQTKSFMIDVKVQDIVPLAEPMEAIKTELEERNAIINEILADIHIYTDRKENRGKGIDEVGIRQKRRKITANKGLCKKSSLEQLRVSHGNESSSTSLSASIDEILFLFDGFGVSDEFYHELSMMHLSFPHSYLIKERRKMISSNVPIQRSPHSYIGCFWSLREHMAEILSEQDSDQ</sequence>
<dbReference type="OrthoDB" id="5988461at2759"/>
<proteinExistence type="predicted"/>
<accession>A0A1X7VGH7</accession>
<reference evidence="1" key="1">
    <citation type="submission" date="2017-05" db="UniProtKB">
        <authorList>
            <consortium name="EnsemblMetazoa"/>
        </authorList>
    </citation>
    <scope>IDENTIFICATION</scope>
</reference>
<name>A0A1X7VGH7_AMPQE</name>